<keyword evidence="1" id="KW-0813">Transport</keyword>
<evidence type="ECO:0000259" key="3">
    <source>
        <dbReference type="Pfam" id="PF07715"/>
    </source>
</evidence>
<evidence type="ECO:0000256" key="1">
    <source>
        <dbReference type="PROSITE-ProRule" id="PRU01360"/>
    </source>
</evidence>
<feature type="domain" description="TonB-dependent receptor plug" evidence="3">
    <location>
        <begin position="120"/>
        <end position="223"/>
    </location>
</feature>
<keyword evidence="5" id="KW-1185">Reference proteome</keyword>
<dbReference type="NCBIfam" id="TIGR04056">
    <property type="entry name" value="OMP_RagA_SusC"/>
    <property type="match status" value="1"/>
</dbReference>
<comment type="similarity">
    <text evidence="1">Belongs to the TonB-dependent receptor family.</text>
</comment>
<keyword evidence="1" id="KW-0472">Membrane</keyword>
<dbReference type="InterPro" id="IPR008969">
    <property type="entry name" value="CarboxyPept-like_regulatory"/>
</dbReference>
<dbReference type="InterPro" id="IPR023997">
    <property type="entry name" value="TonB-dep_OMP_SusC/RagA_CS"/>
</dbReference>
<dbReference type="InterPro" id="IPR037066">
    <property type="entry name" value="Plug_dom_sf"/>
</dbReference>
<reference evidence="4 5" key="1">
    <citation type="submission" date="2012-05" db="EMBL/GenBank/DDBJ databases">
        <authorList>
            <person name="Weinstock G."/>
            <person name="Sodergren E."/>
            <person name="Lobos E.A."/>
            <person name="Fulton L."/>
            <person name="Fulton R."/>
            <person name="Courtney L."/>
            <person name="Fronick C."/>
            <person name="O'Laughlin M."/>
            <person name="Godfrey J."/>
            <person name="Wilson R.M."/>
            <person name="Miner T."/>
            <person name="Farmer C."/>
            <person name="Delehaunty K."/>
            <person name="Cordes M."/>
            <person name="Minx P."/>
            <person name="Tomlinson C."/>
            <person name="Chen J."/>
            <person name="Wollam A."/>
            <person name="Pepin K.H."/>
            <person name="Bhonagiri V."/>
            <person name="Zhang X."/>
            <person name="Suruliraj S."/>
            <person name="Warren W."/>
            <person name="Mitreva M."/>
            <person name="Mardis E.R."/>
            <person name="Wilson R.K."/>
        </authorList>
    </citation>
    <scope>NUCLEOTIDE SEQUENCE [LARGE SCALE GENOMIC DNA]</scope>
    <source>
        <strain evidence="4 5">F0055</strain>
    </source>
</reference>
<evidence type="ECO:0000256" key="2">
    <source>
        <dbReference type="SAM" id="SignalP"/>
    </source>
</evidence>
<name>L1NKN4_9BACT</name>
<feature type="chain" id="PRO_5003954742" evidence="2">
    <location>
        <begin position="23"/>
        <end position="1028"/>
    </location>
</feature>
<dbReference type="GO" id="GO:0009279">
    <property type="term" value="C:cell outer membrane"/>
    <property type="evidence" value="ECO:0007669"/>
    <property type="project" value="UniProtKB-SubCell"/>
</dbReference>
<sequence>MTMKRYIILLCTIVLTATTTWAQKQIFTMEGIVSDASGPLPGVTITILDKATNGTVSDINGKFTIKAERGDKLRFNYIGMKPVEYLVLEEKKNLDIQFKEEENKLDEVVVTALGSQRKISSLAAFTSVDTRQLQQPAASVANLLGGRVAGVISTLGSGEPGKNIAEFWIRGIGTFGANAKALVLIDGLEGDINSLDPADIETFSILKDASATAVYGVRGANGVILITTKRGKEDKLRVTGRASVTLNHLKRLPEYLRAYEYAQLANEARAMRGELPLYSNVEMDIIRQHSDPDMYPDVNWQDEIVKRNSWKQNYYVSAQGGAKVAKYFVSLGMSNEDAAYKTDKRSPYSSNVGYNTYTYRANLDMQVSPTTKVYFGTDGFFSIHTEPGIASTDYIWHAQSQLNPLRFPLIYSNGQSPAVGPEAAMSPYVMINSLGKRQKEKNSNKVTLSIEQDLSFITSGLKIRAQGAYDNISWFEEHRYRQPALYEAVGRSQKGELITVKRVSEVNSSYWQGTDRYRKYHFESTLNYDRVFQKDHRVSGLLYYYMSDEKTASQGRSNMSAIPLRYQGISSRLTYGYKDTYMVDFNFGYTGSENFQPGRRFGFFPSIAAGWILTNYKVIKKALPFLNFFKIRASYGTVGNDRITNKRFPYLTLVRRGTSNPFGAIVGTEYLSESYIGADNLEWEKATKFNLGFEGKLLKERLEFVLDLYHDKRDGIYQKRMQIPSFVGLISDVFSNVGKMVSYGADGNISYRHDFSKDMSLTVRGNFTYARNDIKHWDENAPAYPYQEVSGYPYNRVVGLQALGLFKDQHDIDTSPIQTFGKVLPGDIKYKDINGDGIVNDDDRVPLSYATGQPNLMYGVGAEFRYKKLSVGVLLKGTGRTAYYRGGMGYTPFFGGKMGNVLTQAFDPSNRWISKEYCEAHGIDLKYAENPNALYPRLQYGENKNNSQLSDFNLGNARYLRLQEVTVSYNLNSPFIKKMGLSSIDIQFIGNNLYVWDQVKLFDPEQAQYNGRRYPIPATYTLQLYVHL</sequence>
<dbReference type="InterPro" id="IPR012910">
    <property type="entry name" value="Plug_dom"/>
</dbReference>
<proteinExistence type="inferred from homology"/>
<dbReference type="OrthoDB" id="721000at2"/>
<gene>
    <name evidence="4" type="ORF">HMPREF9151_00109</name>
</gene>
<dbReference type="PROSITE" id="PS52016">
    <property type="entry name" value="TONB_DEPENDENT_REC_3"/>
    <property type="match status" value="1"/>
</dbReference>
<keyword evidence="1" id="KW-0998">Cell outer membrane</keyword>
<feature type="signal peptide" evidence="2">
    <location>
        <begin position="1"/>
        <end position="22"/>
    </location>
</feature>
<dbReference type="PATRIC" id="fig|1127699.3.peg.95"/>
<dbReference type="InterPro" id="IPR023996">
    <property type="entry name" value="TonB-dep_OMP_SusC/RagA"/>
</dbReference>
<keyword evidence="1" id="KW-1134">Transmembrane beta strand</keyword>
<evidence type="ECO:0000313" key="5">
    <source>
        <dbReference type="Proteomes" id="UP000010433"/>
    </source>
</evidence>
<accession>L1NKN4</accession>
<keyword evidence="2" id="KW-0732">Signal</keyword>
<dbReference type="SUPFAM" id="SSF49464">
    <property type="entry name" value="Carboxypeptidase regulatory domain-like"/>
    <property type="match status" value="1"/>
</dbReference>
<keyword evidence="4" id="KW-0675">Receptor</keyword>
<dbReference type="AlphaFoldDB" id="L1NKN4"/>
<dbReference type="NCBIfam" id="TIGR04057">
    <property type="entry name" value="SusC_RagA_signa"/>
    <property type="match status" value="1"/>
</dbReference>
<dbReference type="STRING" id="1127699.HMPREF9151_00109"/>
<dbReference type="FunFam" id="2.170.130.10:FF:000003">
    <property type="entry name" value="SusC/RagA family TonB-linked outer membrane protein"/>
    <property type="match status" value="1"/>
</dbReference>
<comment type="subcellular location">
    <subcellularLocation>
        <location evidence="1">Cell outer membrane</location>
        <topology evidence="1">Multi-pass membrane protein</topology>
    </subcellularLocation>
</comment>
<dbReference type="EMBL" id="AMEP01000013">
    <property type="protein sequence ID" value="EKY04094.1"/>
    <property type="molecule type" value="Genomic_DNA"/>
</dbReference>
<protein>
    <submittedName>
        <fullName evidence="4">TonB-dependent receptor</fullName>
    </submittedName>
</protein>
<evidence type="ECO:0000313" key="4">
    <source>
        <dbReference type="EMBL" id="EKY04094.1"/>
    </source>
</evidence>
<dbReference type="Gene3D" id="2.170.130.10">
    <property type="entry name" value="TonB-dependent receptor, plug domain"/>
    <property type="match status" value="1"/>
</dbReference>
<comment type="caution">
    <text evidence="4">The sequence shown here is derived from an EMBL/GenBank/DDBJ whole genome shotgun (WGS) entry which is preliminary data.</text>
</comment>
<dbReference type="SUPFAM" id="SSF56935">
    <property type="entry name" value="Porins"/>
    <property type="match status" value="1"/>
</dbReference>
<dbReference type="Proteomes" id="UP000010433">
    <property type="component" value="Unassembled WGS sequence"/>
</dbReference>
<dbReference type="HOGENOM" id="CLU_004317_1_0_10"/>
<dbReference type="Pfam" id="PF13715">
    <property type="entry name" value="CarbopepD_reg_2"/>
    <property type="match status" value="1"/>
</dbReference>
<dbReference type="Pfam" id="PF07715">
    <property type="entry name" value="Plug"/>
    <property type="match status" value="1"/>
</dbReference>
<keyword evidence="1" id="KW-0812">Transmembrane</keyword>
<organism evidence="4 5">
    <name type="scientific">Hoylesella saccharolytica F0055</name>
    <dbReference type="NCBI Taxonomy" id="1127699"/>
    <lineage>
        <taxon>Bacteria</taxon>
        <taxon>Pseudomonadati</taxon>
        <taxon>Bacteroidota</taxon>
        <taxon>Bacteroidia</taxon>
        <taxon>Bacteroidales</taxon>
        <taxon>Prevotellaceae</taxon>
        <taxon>Hoylesella</taxon>
    </lineage>
</organism>
<dbReference type="InterPro" id="IPR039426">
    <property type="entry name" value="TonB-dep_rcpt-like"/>
</dbReference>